<evidence type="ECO:0000313" key="1">
    <source>
        <dbReference type="EMBL" id="SDL60654.1"/>
    </source>
</evidence>
<dbReference type="Proteomes" id="UP000183200">
    <property type="component" value="Unassembled WGS sequence"/>
</dbReference>
<evidence type="ECO:0008006" key="3">
    <source>
        <dbReference type="Google" id="ProtNLM"/>
    </source>
</evidence>
<dbReference type="AlphaFoldDB" id="A0A1G9LFK2"/>
<accession>A0A1G9LFK2</accession>
<evidence type="ECO:0000313" key="2">
    <source>
        <dbReference type="Proteomes" id="UP000183200"/>
    </source>
</evidence>
<organism evidence="1 2">
    <name type="scientific">Pedobacter steynii</name>
    <dbReference type="NCBI Taxonomy" id="430522"/>
    <lineage>
        <taxon>Bacteria</taxon>
        <taxon>Pseudomonadati</taxon>
        <taxon>Bacteroidota</taxon>
        <taxon>Sphingobacteriia</taxon>
        <taxon>Sphingobacteriales</taxon>
        <taxon>Sphingobacteriaceae</taxon>
        <taxon>Pedobacter</taxon>
    </lineage>
</organism>
<keyword evidence="2" id="KW-1185">Reference proteome</keyword>
<sequence>MRRNLLDYEIVNIMSKKTTENFAKIVLNENVYIYKKLSNKFYSKRAITNLFQQSKGEKADLSCIILDKLELKEGVSLNGKPYKLSALILKYHTEASFISEPIKYWEEVKLAYLFLIDFGNYLIITKKNISGLRSIMQTVESIPYEVISGVLFTTKSLLEKLSMDNLDTSSTAMKARIVVSESLKDSFNYVGANTYMLNFLRLNNENDRFTISLNTSRIAKSGEKTSIIKLVDWTSHLISLIENFIEKETPLDLFAKPYEYSKERDNLTPISLTILFTRLLDEIENGTIEGAQYKYKDYLPRKININKLITKLSQFLKLNLGEDNYTYLVVNPENPIYKDLKVKLGEKSIRIYSNRLRNLDLLRNNDTSISFMDFTNNRSTFFINFDQCDYTYANRKLFKDSMLLGSIEQFLSIFIDEGSVNGITTEKGNLSKSSKFFNKNSAFNYVEERFKNSDFIVLDDLGGEWADHIIIKDSEISLVHSKTNNSKFSATAFTEIIGQAQKNMHVFNLPNTQINRKKTFWNSYYKKDKIVSKIPRLRTGSSVEDFIERFETIRVMPNHKKSVYLMVNFISKKLLETNLNKLKLDLDFAQRKEAIQILWQISSLIASCREHNASVYIICKP</sequence>
<name>A0A1G9LFK2_9SPHI</name>
<reference evidence="2" key="1">
    <citation type="submission" date="2016-10" db="EMBL/GenBank/DDBJ databases">
        <authorList>
            <person name="Varghese N."/>
            <person name="Submissions S."/>
        </authorList>
    </citation>
    <scope>NUCLEOTIDE SEQUENCE [LARGE SCALE GENOMIC DNA]</scope>
    <source>
        <strain evidence="2">DSM 19110</strain>
    </source>
</reference>
<gene>
    <name evidence="1" type="ORF">SAMN05421820_101871</name>
</gene>
<dbReference type="EMBL" id="FNGY01000001">
    <property type="protein sequence ID" value="SDL60654.1"/>
    <property type="molecule type" value="Genomic_DNA"/>
</dbReference>
<protein>
    <recommendedName>
        <fullName evidence="3">Sporadically distributed protein, TIGR04141 family</fullName>
    </recommendedName>
</protein>
<proteinExistence type="predicted"/>